<feature type="transmembrane region" description="Helical" evidence="2">
    <location>
        <begin position="150"/>
        <end position="168"/>
    </location>
</feature>
<feature type="region of interest" description="Disordered" evidence="1">
    <location>
        <begin position="386"/>
        <end position="416"/>
    </location>
</feature>
<keyword evidence="2" id="KW-0812">Transmembrane</keyword>
<dbReference type="EMBL" id="JBHSDS010000003">
    <property type="protein sequence ID" value="MFC4357715.1"/>
    <property type="molecule type" value="Genomic_DNA"/>
</dbReference>
<dbReference type="AlphaFoldDB" id="A0ABD5PAI9"/>
<feature type="transmembrane region" description="Helical" evidence="2">
    <location>
        <begin position="180"/>
        <end position="208"/>
    </location>
</feature>
<dbReference type="RefSeq" id="WP_267621977.1">
    <property type="nucleotide sequence ID" value="NZ_JAODIW010000006.1"/>
</dbReference>
<evidence type="ECO:0000256" key="1">
    <source>
        <dbReference type="SAM" id="MobiDB-lite"/>
    </source>
</evidence>
<feature type="transmembrane region" description="Helical" evidence="2">
    <location>
        <begin position="127"/>
        <end position="144"/>
    </location>
</feature>
<feature type="transmembrane region" description="Helical" evidence="2">
    <location>
        <begin position="28"/>
        <end position="47"/>
    </location>
</feature>
<evidence type="ECO:0000313" key="4">
    <source>
        <dbReference type="Proteomes" id="UP001595921"/>
    </source>
</evidence>
<keyword evidence="4" id="KW-1185">Reference proteome</keyword>
<sequence length="416" mass="45446">MALYAFAVSLLSLLFVLTKVADRTYRVLAPVAFAVHTLVAVVVLPLLPYRWDTATFDREARAILNGGLPSFSSTVDSFAAFHALVYAFLGADPIVLSLVNGLLAVLTPLPLYRVLKSLYPSLSVPRLYTLAVLFLPLPLLFTTLPMRDALSILVFVTALALLCMVPDNRDWRPLVVASPLLALLSLLRPELAAVLALGASAGASLWVLDAVSEKPVSLRLVAASATTFGFVGFLALTRLVPLSALNRRIAFRASGGAAYLEGLQYESWFDVLLLAPIRGLYFQFAPFPLHVNSAFDLLALGSLPLLVFFFTGALRSLYRTESDRVIGTGLIVVYVGGVIGYGLIDSNFGTSVRHRIPFVLLLITFAAPTLFGLEQSLEDWLRVRPEERREGDEQDGEREELDSVVHVGEQYPNHSD</sequence>
<organism evidence="3 4">
    <name type="scientific">Halobium salinum</name>
    <dbReference type="NCBI Taxonomy" id="1364940"/>
    <lineage>
        <taxon>Archaea</taxon>
        <taxon>Methanobacteriati</taxon>
        <taxon>Methanobacteriota</taxon>
        <taxon>Stenosarchaea group</taxon>
        <taxon>Halobacteria</taxon>
        <taxon>Halobacteriales</taxon>
        <taxon>Haloferacaceae</taxon>
        <taxon>Halobium</taxon>
    </lineage>
</organism>
<keyword evidence="2" id="KW-0472">Membrane</keyword>
<feature type="transmembrane region" description="Helical" evidence="2">
    <location>
        <begin position="297"/>
        <end position="318"/>
    </location>
</feature>
<gene>
    <name evidence="3" type="ORF">ACFO0N_07100</name>
</gene>
<proteinExistence type="predicted"/>
<dbReference type="Proteomes" id="UP001595921">
    <property type="component" value="Unassembled WGS sequence"/>
</dbReference>
<evidence type="ECO:0000313" key="3">
    <source>
        <dbReference type="EMBL" id="MFC4357715.1"/>
    </source>
</evidence>
<feature type="transmembrane region" description="Helical" evidence="2">
    <location>
        <begin position="94"/>
        <end position="115"/>
    </location>
</feature>
<protein>
    <recommendedName>
        <fullName evidence="5">Glycosyltransferase RgtA/B/C/D-like domain-containing protein</fullName>
    </recommendedName>
</protein>
<keyword evidence="2" id="KW-1133">Transmembrane helix</keyword>
<comment type="caution">
    <text evidence="3">The sequence shown here is derived from an EMBL/GenBank/DDBJ whole genome shotgun (WGS) entry which is preliminary data.</text>
</comment>
<name>A0ABD5PAI9_9EURY</name>
<reference evidence="3 4" key="1">
    <citation type="journal article" date="2019" name="Int. J. Syst. Evol. Microbiol.">
        <title>The Global Catalogue of Microorganisms (GCM) 10K type strain sequencing project: providing services to taxonomists for standard genome sequencing and annotation.</title>
        <authorList>
            <consortium name="The Broad Institute Genomics Platform"/>
            <consortium name="The Broad Institute Genome Sequencing Center for Infectious Disease"/>
            <person name="Wu L."/>
            <person name="Ma J."/>
        </authorList>
    </citation>
    <scope>NUCLEOTIDE SEQUENCE [LARGE SCALE GENOMIC DNA]</scope>
    <source>
        <strain evidence="3 4">CGMCC 1.12553</strain>
    </source>
</reference>
<accession>A0ABD5PAI9</accession>
<feature type="transmembrane region" description="Helical" evidence="2">
    <location>
        <begin position="356"/>
        <end position="373"/>
    </location>
</feature>
<feature type="transmembrane region" description="Helical" evidence="2">
    <location>
        <begin position="325"/>
        <end position="344"/>
    </location>
</feature>
<evidence type="ECO:0000256" key="2">
    <source>
        <dbReference type="SAM" id="Phobius"/>
    </source>
</evidence>
<feature type="transmembrane region" description="Helical" evidence="2">
    <location>
        <begin position="220"/>
        <end position="246"/>
    </location>
</feature>
<feature type="compositionally biased region" description="Acidic residues" evidence="1">
    <location>
        <begin position="392"/>
        <end position="402"/>
    </location>
</feature>
<evidence type="ECO:0008006" key="5">
    <source>
        <dbReference type="Google" id="ProtNLM"/>
    </source>
</evidence>